<dbReference type="STRING" id="498761.HM1_3034"/>
<proteinExistence type="predicted"/>
<reference evidence="1 2" key="1">
    <citation type="journal article" date="2008" name="J. Bacteriol.">
        <title>The genome of Heliobacterium modesticaldum, a phototrophic representative of the Firmicutes containing the simplest photosynthetic apparatus.</title>
        <authorList>
            <person name="Sattley W.M."/>
            <person name="Madigan M.T."/>
            <person name="Swingley W.D."/>
            <person name="Cheung P.C."/>
            <person name="Clocksin K.M."/>
            <person name="Conrad A.L."/>
            <person name="Dejesa L.C."/>
            <person name="Honchak B.M."/>
            <person name="Jung D.O."/>
            <person name="Karbach L.E."/>
            <person name="Kurdoglu A."/>
            <person name="Lahiri S."/>
            <person name="Mastrian S.D."/>
            <person name="Page L.E."/>
            <person name="Taylor H.L."/>
            <person name="Wang Z.T."/>
            <person name="Raymond J."/>
            <person name="Chen M."/>
            <person name="Blankenship R.E."/>
            <person name="Touchman J.W."/>
        </authorList>
    </citation>
    <scope>NUCLEOTIDE SEQUENCE [LARGE SCALE GENOMIC DNA]</scope>
    <source>
        <strain evidence="2">ATCC 51547 / Ice1</strain>
    </source>
</reference>
<keyword evidence="2" id="KW-1185">Reference proteome</keyword>
<gene>
    <name evidence="1" type="ORF">HM1_3034</name>
</gene>
<dbReference type="RefSeq" id="WP_012284016.1">
    <property type="nucleotide sequence ID" value="NC_010337.2"/>
</dbReference>
<name>B0TDL6_HELMI</name>
<evidence type="ECO:0000313" key="1">
    <source>
        <dbReference type="EMBL" id="ABZ85541.1"/>
    </source>
</evidence>
<dbReference type="EMBL" id="CP000930">
    <property type="protein sequence ID" value="ABZ85541.1"/>
    <property type="molecule type" value="Genomic_DNA"/>
</dbReference>
<accession>B0TDL6</accession>
<organism evidence="1 2">
    <name type="scientific">Heliobacterium modesticaldum (strain ATCC 51547 / Ice1)</name>
    <dbReference type="NCBI Taxonomy" id="498761"/>
    <lineage>
        <taxon>Bacteria</taxon>
        <taxon>Bacillati</taxon>
        <taxon>Bacillota</taxon>
        <taxon>Clostridia</taxon>
        <taxon>Eubacteriales</taxon>
        <taxon>Heliobacteriaceae</taxon>
        <taxon>Heliomicrobium</taxon>
    </lineage>
</organism>
<dbReference type="OrthoDB" id="2081842at2"/>
<evidence type="ECO:0000313" key="2">
    <source>
        <dbReference type="Proteomes" id="UP000008550"/>
    </source>
</evidence>
<dbReference type="KEGG" id="hmo:HM1_3034"/>
<protein>
    <submittedName>
        <fullName evidence="1">Uncharacterized protein</fullName>
    </submittedName>
</protein>
<dbReference type="HOGENOM" id="CLU_1616750_0_0_9"/>
<dbReference type="AlphaFoldDB" id="B0TDL6"/>
<sequence>MALERTFTPTNRPCPIHPSFVHPGLSSHFSSHCLSLEACNRCDPQQCVVGLIRNMSEQVMLESRRNRVKKASQGERRSFSRQEAVELLALFLVRCRHCGKGHEEECELNLARLGLEYALTGHGDLFSYQGNPVLFLLNLRKSDPALADEVVCEYDRLRRISDVR</sequence>
<dbReference type="Proteomes" id="UP000008550">
    <property type="component" value="Chromosome"/>
</dbReference>